<name>A0ABR9BLN0_9GAMM</name>
<dbReference type="NCBIfam" id="TIGR03177">
    <property type="entry name" value="pilus_cpaB"/>
    <property type="match status" value="1"/>
</dbReference>
<dbReference type="Pfam" id="PF08666">
    <property type="entry name" value="SAF"/>
    <property type="match status" value="1"/>
</dbReference>
<dbReference type="InterPro" id="IPR031571">
    <property type="entry name" value="RcpC_dom"/>
</dbReference>
<dbReference type="InterPro" id="IPR017592">
    <property type="entry name" value="Pilus_assmbl_Flp-typ_CpaB"/>
</dbReference>
<accession>A0ABR9BLN0</accession>
<feature type="domain" description="SAF" evidence="2">
    <location>
        <begin position="54"/>
        <end position="122"/>
    </location>
</feature>
<dbReference type="Pfam" id="PF16976">
    <property type="entry name" value="RcpC"/>
    <property type="match status" value="1"/>
</dbReference>
<feature type="region of interest" description="Disordered" evidence="1">
    <location>
        <begin position="288"/>
        <end position="308"/>
    </location>
</feature>
<dbReference type="RefSeq" id="WP_192016146.1">
    <property type="nucleotide sequence ID" value="NZ_JACYTP010000007.1"/>
</dbReference>
<sequence length="308" mass="32778">MKKFLLFVIASGALLAALAVVWVQPAESPSEQARAAEADNATERNRAEPVQNRARILVAAHPLQAGALLREEDLRWADLPASDEGNLPGLFLQGFIQSKNLSGSLITRSLQTGQILSAEDVIRPEQSHYLSAMMAPGTRAVTLALTPEAVSHGLLRPGNRVDVILTSNNSNAGKLVGDEAVSGLSAEQVLSDIKLLAIEAQLIDLGQRGASAKGQQQFDLVNVTFELLPEEAARLLLANKLGELSLVLRGRRPALDSMAATEQAVVWAEQVSQNHNPKAIPTHGVRIAYGKPANDSDADKADKSGSSN</sequence>
<evidence type="ECO:0000313" key="4">
    <source>
        <dbReference type="Proteomes" id="UP000649768"/>
    </source>
</evidence>
<evidence type="ECO:0000259" key="2">
    <source>
        <dbReference type="SMART" id="SM00858"/>
    </source>
</evidence>
<organism evidence="3 4">
    <name type="scientific">Photobacterium arenosum</name>
    <dbReference type="NCBI Taxonomy" id="2774143"/>
    <lineage>
        <taxon>Bacteria</taxon>
        <taxon>Pseudomonadati</taxon>
        <taxon>Pseudomonadota</taxon>
        <taxon>Gammaproteobacteria</taxon>
        <taxon>Vibrionales</taxon>
        <taxon>Vibrionaceae</taxon>
        <taxon>Photobacterium</taxon>
    </lineage>
</organism>
<gene>
    <name evidence="3" type="primary">cpaB</name>
    <name evidence="3" type="ORF">IFO68_12305</name>
</gene>
<evidence type="ECO:0000256" key="1">
    <source>
        <dbReference type="SAM" id="MobiDB-lite"/>
    </source>
</evidence>
<comment type="caution">
    <text evidence="3">The sequence shown here is derived from an EMBL/GenBank/DDBJ whole genome shotgun (WGS) entry which is preliminary data.</text>
</comment>
<dbReference type="SMART" id="SM00858">
    <property type="entry name" value="SAF"/>
    <property type="match status" value="1"/>
</dbReference>
<dbReference type="InterPro" id="IPR013974">
    <property type="entry name" value="SAF"/>
</dbReference>
<keyword evidence="4" id="KW-1185">Reference proteome</keyword>
<evidence type="ECO:0000313" key="3">
    <source>
        <dbReference type="EMBL" id="MBD8513453.1"/>
    </source>
</evidence>
<dbReference type="CDD" id="cd11614">
    <property type="entry name" value="SAF_CpaB_FlgA_like"/>
    <property type="match status" value="1"/>
</dbReference>
<dbReference type="Proteomes" id="UP000649768">
    <property type="component" value="Unassembled WGS sequence"/>
</dbReference>
<reference evidence="3 4" key="1">
    <citation type="submission" date="2020-09" db="EMBL/GenBank/DDBJ databases">
        <title>Photobacterium sp. CAU 1568 isolated from sand of Sido Beach.</title>
        <authorList>
            <person name="Kim W."/>
        </authorList>
    </citation>
    <scope>NUCLEOTIDE SEQUENCE [LARGE SCALE GENOMIC DNA]</scope>
    <source>
        <strain evidence="3 4">CAU 1568</strain>
    </source>
</reference>
<proteinExistence type="predicted"/>
<protein>
    <submittedName>
        <fullName evidence="3">Flp pilus assembly protein CpaB</fullName>
    </submittedName>
</protein>
<feature type="compositionally biased region" description="Basic and acidic residues" evidence="1">
    <location>
        <begin position="297"/>
        <end position="308"/>
    </location>
</feature>
<dbReference type="EMBL" id="JACYTP010000007">
    <property type="protein sequence ID" value="MBD8513453.1"/>
    <property type="molecule type" value="Genomic_DNA"/>
</dbReference>